<evidence type="ECO:0000313" key="3">
    <source>
        <dbReference type="Proteomes" id="UP000784294"/>
    </source>
</evidence>
<gene>
    <name evidence="2" type="ORF">PXEA_LOCUS14330</name>
</gene>
<dbReference type="AlphaFoldDB" id="A0A3S5A651"/>
<accession>A0A3S5A651</accession>
<reference evidence="2" key="1">
    <citation type="submission" date="2018-11" db="EMBL/GenBank/DDBJ databases">
        <authorList>
            <consortium name="Pathogen Informatics"/>
        </authorList>
    </citation>
    <scope>NUCLEOTIDE SEQUENCE</scope>
</reference>
<evidence type="ECO:0000313" key="2">
    <source>
        <dbReference type="EMBL" id="VEL20890.1"/>
    </source>
</evidence>
<protein>
    <submittedName>
        <fullName evidence="2">Uncharacterized protein</fullName>
    </submittedName>
</protein>
<feature type="region of interest" description="Disordered" evidence="1">
    <location>
        <begin position="82"/>
        <end position="139"/>
    </location>
</feature>
<comment type="caution">
    <text evidence="2">The sequence shown here is derived from an EMBL/GenBank/DDBJ whole genome shotgun (WGS) entry which is preliminary data.</text>
</comment>
<proteinExistence type="predicted"/>
<feature type="compositionally biased region" description="Basic and acidic residues" evidence="1">
    <location>
        <begin position="109"/>
        <end position="120"/>
    </location>
</feature>
<name>A0A3S5A651_9PLAT</name>
<sequence length="139" mass="14884">MHGPRGPNVASEARHLSPRLRVSASSAILATVAVAVAVAVRESRCKADFGRGERGSGLCQCQPPQANGIEEVEEALTKDKVFMNGKSGKEDDEMGKKANVNRPDCCQPEAERAEEKESVYERGTGSTAHRNGRCLCSAK</sequence>
<dbReference type="Proteomes" id="UP000784294">
    <property type="component" value="Unassembled WGS sequence"/>
</dbReference>
<evidence type="ECO:0000256" key="1">
    <source>
        <dbReference type="SAM" id="MobiDB-lite"/>
    </source>
</evidence>
<dbReference type="EMBL" id="CAAALY010048471">
    <property type="protein sequence ID" value="VEL20890.1"/>
    <property type="molecule type" value="Genomic_DNA"/>
</dbReference>
<organism evidence="2 3">
    <name type="scientific">Protopolystoma xenopodis</name>
    <dbReference type="NCBI Taxonomy" id="117903"/>
    <lineage>
        <taxon>Eukaryota</taxon>
        <taxon>Metazoa</taxon>
        <taxon>Spiralia</taxon>
        <taxon>Lophotrochozoa</taxon>
        <taxon>Platyhelminthes</taxon>
        <taxon>Monogenea</taxon>
        <taxon>Polyopisthocotylea</taxon>
        <taxon>Polystomatidea</taxon>
        <taxon>Polystomatidae</taxon>
        <taxon>Protopolystoma</taxon>
    </lineage>
</organism>
<keyword evidence="3" id="KW-1185">Reference proteome</keyword>